<evidence type="ECO:0000256" key="2">
    <source>
        <dbReference type="ARBA" id="ARBA00004651"/>
    </source>
</evidence>
<evidence type="ECO:0000256" key="7">
    <source>
        <dbReference type="ARBA" id="ARBA00022670"/>
    </source>
</evidence>
<dbReference type="Pfam" id="PF00089">
    <property type="entry name" value="Trypsin"/>
    <property type="match status" value="1"/>
</dbReference>
<protein>
    <submittedName>
        <fullName evidence="23">Trypsin alpha-4-like</fullName>
    </submittedName>
</protein>
<dbReference type="FunFam" id="2.40.10.10:FF:000077">
    <property type="entry name" value="Predicted protein"/>
    <property type="match status" value="1"/>
</dbReference>
<dbReference type="PROSITE" id="PS50240">
    <property type="entry name" value="TRYPSIN_DOM"/>
    <property type="match status" value="1"/>
</dbReference>
<dbReference type="InterPro" id="IPR009003">
    <property type="entry name" value="Peptidase_S1_PA"/>
</dbReference>
<keyword evidence="13 20" id="KW-1133">Transmembrane helix</keyword>
<evidence type="ECO:0000256" key="8">
    <source>
        <dbReference type="ARBA" id="ARBA00022692"/>
    </source>
</evidence>
<evidence type="ECO:0000256" key="9">
    <source>
        <dbReference type="ARBA" id="ARBA00022725"/>
    </source>
</evidence>
<keyword evidence="15" id="KW-0865">Zymogen</keyword>
<dbReference type="InterPro" id="IPR001254">
    <property type="entry name" value="Trypsin_dom"/>
</dbReference>
<dbReference type="GO" id="GO:0005886">
    <property type="term" value="C:plasma membrane"/>
    <property type="evidence" value="ECO:0007669"/>
    <property type="project" value="UniProtKB-SubCell"/>
</dbReference>
<gene>
    <name evidence="23" type="primary">LOC119633577</name>
</gene>
<dbReference type="PANTHER" id="PTHR24276">
    <property type="entry name" value="POLYSERASE-RELATED"/>
    <property type="match status" value="1"/>
</dbReference>
<dbReference type="GO" id="GO:0006508">
    <property type="term" value="P:proteolysis"/>
    <property type="evidence" value="ECO:0007669"/>
    <property type="project" value="UniProtKB-KW"/>
</dbReference>
<dbReference type="GO" id="GO:0005576">
    <property type="term" value="C:extracellular region"/>
    <property type="evidence" value="ECO:0007669"/>
    <property type="project" value="UniProtKB-SubCell"/>
</dbReference>
<evidence type="ECO:0000256" key="12">
    <source>
        <dbReference type="ARBA" id="ARBA00022825"/>
    </source>
</evidence>
<dbReference type="GeneID" id="119633577"/>
<dbReference type="InterPro" id="IPR033116">
    <property type="entry name" value="TRYPSIN_SER"/>
</dbReference>
<keyword evidence="11 19" id="KW-0378">Hydrolase</keyword>
<dbReference type="GO" id="GO:0004252">
    <property type="term" value="F:serine-type endopeptidase activity"/>
    <property type="evidence" value="ECO:0007669"/>
    <property type="project" value="InterPro"/>
</dbReference>
<dbReference type="AlphaFoldDB" id="A0A8U0WDH0"/>
<evidence type="ECO:0000313" key="22">
    <source>
        <dbReference type="Proteomes" id="UP000092443"/>
    </source>
</evidence>
<dbReference type="GO" id="GO:0004984">
    <property type="term" value="F:olfactory receptor activity"/>
    <property type="evidence" value="ECO:0007669"/>
    <property type="project" value="InterPro"/>
</dbReference>
<reference evidence="23" key="1">
    <citation type="submission" date="2025-08" db="UniProtKB">
        <authorList>
            <consortium name="RefSeq"/>
        </authorList>
    </citation>
    <scope>IDENTIFICATION</scope>
    <source>
        <tissue evidence="23">Whole body pupa</tissue>
    </source>
</reference>
<evidence type="ECO:0000256" key="3">
    <source>
        <dbReference type="ARBA" id="ARBA00007664"/>
    </source>
</evidence>
<feature type="transmembrane region" description="Helical" evidence="20">
    <location>
        <begin position="61"/>
        <end position="83"/>
    </location>
</feature>
<keyword evidence="14 20" id="KW-0472">Membrane</keyword>
<dbReference type="InterPro" id="IPR001314">
    <property type="entry name" value="Peptidase_S1A"/>
</dbReference>
<dbReference type="InterPro" id="IPR018114">
    <property type="entry name" value="TRYPSIN_HIS"/>
</dbReference>
<dbReference type="GO" id="GO:0007165">
    <property type="term" value="P:signal transduction"/>
    <property type="evidence" value="ECO:0007669"/>
    <property type="project" value="UniProtKB-KW"/>
</dbReference>
<evidence type="ECO:0000256" key="4">
    <source>
        <dbReference type="ARBA" id="ARBA00022475"/>
    </source>
</evidence>
<dbReference type="Proteomes" id="UP000092443">
    <property type="component" value="Unplaced"/>
</dbReference>
<dbReference type="PRINTS" id="PR00722">
    <property type="entry name" value="CHYMOTRYPSIN"/>
</dbReference>
<sequence>MFPCYFYGSVLLQEFKHIPYAVFSSNWVEQSRNYRQDTTIFLEMALKSVTILRVTSKLANFVLYVLLLTLFAILLLVAVWVLTATRAKANISKTDGRIIGGTAVNISSFPWQVSLQRSGEHFCGGAVHNENTIITAAHCLQAVKISALKVRVGSSYWNSGGTLVAVAALKWHTSYDNLTQVNDVAIIRLATNLTCSSSVKPIELATVAPVDNAAAVVTGWGRTDVGKFSRPSELRAIHVNIVSRVKCSSSRYGHGLYVKPSMICTYASGKDHCYGDSGSPLVSGGLMVGIVSWGYGCALPDYPGVYADIADLREWIVKNAVTI</sequence>
<dbReference type="InterPro" id="IPR043504">
    <property type="entry name" value="Peptidase_S1_PA_chymotrypsin"/>
</dbReference>
<keyword evidence="9" id="KW-0552">Olfaction</keyword>
<dbReference type="Gene3D" id="2.40.10.10">
    <property type="entry name" value="Trypsin-like serine proteases"/>
    <property type="match status" value="2"/>
</dbReference>
<comment type="similarity">
    <text evidence="3">Belongs to the peptidase S1 family.</text>
</comment>
<keyword evidence="22" id="KW-1185">Reference proteome</keyword>
<dbReference type="InterPro" id="IPR004117">
    <property type="entry name" value="7tm6_olfct_rcpt"/>
</dbReference>
<comment type="subcellular location">
    <subcellularLocation>
        <location evidence="2">Cell membrane</location>
        <topology evidence="2">Multi-pass membrane protein</topology>
    </subcellularLocation>
    <subcellularLocation>
        <location evidence="1">Secreted</location>
    </subcellularLocation>
</comment>
<dbReference type="SUPFAM" id="SSF50494">
    <property type="entry name" value="Trypsin-like serine proteases"/>
    <property type="match status" value="1"/>
</dbReference>
<evidence type="ECO:0000256" key="10">
    <source>
        <dbReference type="ARBA" id="ARBA00022729"/>
    </source>
</evidence>
<evidence type="ECO:0000259" key="21">
    <source>
        <dbReference type="PROSITE" id="PS50240"/>
    </source>
</evidence>
<dbReference type="GO" id="GO:0005549">
    <property type="term" value="F:odorant binding"/>
    <property type="evidence" value="ECO:0007669"/>
    <property type="project" value="InterPro"/>
</dbReference>
<evidence type="ECO:0000256" key="1">
    <source>
        <dbReference type="ARBA" id="ARBA00004613"/>
    </source>
</evidence>
<name>A0A8U0WDH0_9MUSC</name>
<evidence type="ECO:0000256" key="14">
    <source>
        <dbReference type="ARBA" id="ARBA00023136"/>
    </source>
</evidence>
<evidence type="ECO:0000313" key="23">
    <source>
        <dbReference type="RefSeq" id="XP_037883120.1"/>
    </source>
</evidence>
<evidence type="ECO:0000256" key="6">
    <source>
        <dbReference type="ARBA" id="ARBA00022606"/>
    </source>
</evidence>
<proteinExistence type="inferred from homology"/>
<keyword evidence="4" id="KW-1003">Cell membrane</keyword>
<evidence type="ECO:0000256" key="11">
    <source>
        <dbReference type="ARBA" id="ARBA00022801"/>
    </source>
</evidence>
<evidence type="ECO:0000256" key="18">
    <source>
        <dbReference type="ARBA" id="ARBA00023224"/>
    </source>
</evidence>
<keyword evidence="16" id="KW-1015">Disulfide bond</keyword>
<accession>A0A8U0WDH0</accession>
<dbReference type="KEGG" id="gfs:119633577"/>
<dbReference type="Pfam" id="PF02949">
    <property type="entry name" value="7tm_6"/>
    <property type="match status" value="1"/>
</dbReference>
<dbReference type="PANTHER" id="PTHR24276:SF91">
    <property type="entry name" value="AT26814P-RELATED"/>
    <property type="match status" value="1"/>
</dbReference>
<evidence type="ECO:0000256" key="16">
    <source>
        <dbReference type="ARBA" id="ARBA00023157"/>
    </source>
</evidence>
<organism evidence="22 23">
    <name type="scientific">Glossina fuscipes</name>
    <dbReference type="NCBI Taxonomy" id="7396"/>
    <lineage>
        <taxon>Eukaryota</taxon>
        <taxon>Metazoa</taxon>
        <taxon>Ecdysozoa</taxon>
        <taxon>Arthropoda</taxon>
        <taxon>Hexapoda</taxon>
        <taxon>Insecta</taxon>
        <taxon>Pterygota</taxon>
        <taxon>Neoptera</taxon>
        <taxon>Endopterygota</taxon>
        <taxon>Diptera</taxon>
        <taxon>Brachycera</taxon>
        <taxon>Muscomorpha</taxon>
        <taxon>Hippoboscoidea</taxon>
        <taxon>Glossinidae</taxon>
        <taxon>Glossina</taxon>
    </lineage>
</organism>
<dbReference type="RefSeq" id="XP_037883120.1">
    <property type="nucleotide sequence ID" value="XM_038027192.1"/>
</dbReference>
<keyword evidence="5" id="KW-0964">Secreted</keyword>
<evidence type="ECO:0000256" key="17">
    <source>
        <dbReference type="ARBA" id="ARBA00023170"/>
    </source>
</evidence>
<keyword evidence="12 19" id="KW-0720">Serine protease</keyword>
<evidence type="ECO:0000256" key="15">
    <source>
        <dbReference type="ARBA" id="ARBA00023145"/>
    </source>
</evidence>
<dbReference type="SMART" id="SM00020">
    <property type="entry name" value="Tryp_SPc"/>
    <property type="match status" value="1"/>
</dbReference>
<dbReference type="InterPro" id="IPR050430">
    <property type="entry name" value="Peptidase_S1"/>
</dbReference>
<dbReference type="PROSITE" id="PS00134">
    <property type="entry name" value="TRYPSIN_HIS"/>
    <property type="match status" value="1"/>
</dbReference>
<evidence type="ECO:0000256" key="19">
    <source>
        <dbReference type="RuleBase" id="RU363034"/>
    </source>
</evidence>
<feature type="domain" description="Peptidase S1" evidence="21">
    <location>
        <begin position="98"/>
        <end position="321"/>
    </location>
</feature>
<keyword evidence="8 20" id="KW-0812">Transmembrane</keyword>
<keyword evidence="10" id="KW-0732">Signal</keyword>
<dbReference type="PROSITE" id="PS00135">
    <property type="entry name" value="TRYPSIN_SER"/>
    <property type="match status" value="1"/>
</dbReference>
<dbReference type="CDD" id="cd00190">
    <property type="entry name" value="Tryp_SPc"/>
    <property type="match status" value="1"/>
</dbReference>
<keyword evidence="18" id="KW-0807">Transducer</keyword>
<keyword evidence="7 19" id="KW-0645">Protease</keyword>
<evidence type="ECO:0000256" key="5">
    <source>
        <dbReference type="ARBA" id="ARBA00022525"/>
    </source>
</evidence>
<keyword evidence="17" id="KW-0675">Receptor</keyword>
<keyword evidence="6" id="KW-0716">Sensory transduction</keyword>
<evidence type="ECO:0000256" key="13">
    <source>
        <dbReference type="ARBA" id="ARBA00022989"/>
    </source>
</evidence>
<evidence type="ECO:0000256" key="20">
    <source>
        <dbReference type="SAM" id="Phobius"/>
    </source>
</evidence>